<dbReference type="STRING" id="869211.Spith_0239"/>
<comment type="similarity">
    <text evidence="8">Belongs to the phosphofructokinase type A (PFKA) family. PPi-dependent PFK group II subfamily. Clade 'B2' sub-subfamily.</text>
</comment>
<comment type="subunit">
    <text evidence="8">Homodimer.</text>
</comment>
<keyword evidence="8" id="KW-0963">Cytoplasm</keyword>
<dbReference type="NCBIfam" id="NF010675">
    <property type="entry name" value="PRK14072.1"/>
    <property type="match status" value="1"/>
</dbReference>
<evidence type="ECO:0000313" key="10">
    <source>
        <dbReference type="EMBL" id="AEJ60525.1"/>
    </source>
</evidence>
<dbReference type="PRINTS" id="PR00476">
    <property type="entry name" value="PHFRCTKINASE"/>
</dbReference>
<dbReference type="AlphaFoldDB" id="G0GD99"/>
<dbReference type="RefSeq" id="WP_014623925.1">
    <property type="nucleotide sequence ID" value="NC_017583.1"/>
</dbReference>
<dbReference type="GO" id="GO:0003872">
    <property type="term" value="F:6-phosphofructokinase activity"/>
    <property type="evidence" value="ECO:0007669"/>
    <property type="project" value="UniProtKB-UniRule"/>
</dbReference>
<evidence type="ECO:0000259" key="9">
    <source>
        <dbReference type="Pfam" id="PF00365"/>
    </source>
</evidence>
<dbReference type="HAMAP" id="MF_01978">
    <property type="entry name" value="Phosphofructokinase_II_B2"/>
    <property type="match status" value="1"/>
</dbReference>
<dbReference type="InterPro" id="IPR011404">
    <property type="entry name" value="PPi-PFK"/>
</dbReference>
<evidence type="ECO:0000256" key="5">
    <source>
        <dbReference type="ARBA" id="ARBA00022777"/>
    </source>
</evidence>
<reference evidence="10 11" key="1">
    <citation type="submission" date="2011-06" db="EMBL/GenBank/DDBJ databases">
        <title>The complete genome of Spirochaeta thermophila DSM 6578.</title>
        <authorList>
            <consortium name="US DOE Joint Genome Institute (JGI-PGF)"/>
            <person name="Lucas S."/>
            <person name="Lapidus A."/>
            <person name="Bruce D."/>
            <person name="Goodwin L."/>
            <person name="Pitluck S."/>
            <person name="Peters L."/>
            <person name="Kyrpides N."/>
            <person name="Mavromatis K."/>
            <person name="Ivanova N."/>
            <person name="Mikailova N."/>
            <person name="Pagani I."/>
            <person name="Chertkov O."/>
            <person name="Detter J.C."/>
            <person name="Tapia R."/>
            <person name="Han C."/>
            <person name="Land M."/>
            <person name="Hauser L."/>
            <person name="Markowitz V."/>
            <person name="Cheng J.-F."/>
            <person name="Hugenholtz P."/>
            <person name="Woyke T."/>
            <person name="Wu D."/>
            <person name="Spring S."/>
            <person name="Merkhoffer B."/>
            <person name="Schneider S."/>
            <person name="Klenk H.-P."/>
            <person name="Eisen J.A."/>
        </authorList>
    </citation>
    <scope>NUCLEOTIDE SEQUENCE [LARGE SCALE GENOMIC DNA]</scope>
    <source>
        <strain evidence="11">ATCC 700085 / DSM 6578 / Z-1203</strain>
    </source>
</reference>
<gene>
    <name evidence="8" type="primary">pfp</name>
    <name evidence="10" type="ordered locus">Spith_0239</name>
</gene>
<comment type="pathway">
    <text evidence="8">Carbohydrate degradation; glycolysis; D-glyceraldehyde 3-phosphate and glycerone phosphate from D-glucose: step 3/4.</text>
</comment>
<feature type="site" description="Important for catalytic activity; stabilizes the transition state when the phosphoryl donor is PPi" evidence="8">
    <location>
        <position position="133"/>
    </location>
</feature>
<dbReference type="Proteomes" id="UP000007254">
    <property type="component" value="Chromosome"/>
</dbReference>
<dbReference type="EC" id="2.7.1.90" evidence="8"/>
<comment type="function">
    <text evidence="2 8">Catalyzes the phosphorylation of D-fructose 6-phosphate, the first committing step of glycolysis. Uses inorganic phosphate (PPi) as phosphoryl donor instead of ATP like common ATP-dependent phosphofructokinases (ATP-PFKs), which renders the reaction reversible, and can thus function both in glycolysis and gluconeogenesis. Consistently, PPi-PFK can replace the enzymes of both the forward (ATP-PFK) and reverse (fructose-bisphosphatase (FBPase)) reactions.</text>
</comment>
<dbReference type="GO" id="GO:0005737">
    <property type="term" value="C:cytoplasm"/>
    <property type="evidence" value="ECO:0007669"/>
    <property type="project" value="UniProtKB-SubCell"/>
</dbReference>
<proteinExistence type="inferred from homology"/>
<dbReference type="GO" id="GO:0006002">
    <property type="term" value="P:fructose 6-phosphate metabolic process"/>
    <property type="evidence" value="ECO:0007669"/>
    <property type="project" value="InterPro"/>
</dbReference>
<keyword evidence="3 8" id="KW-0808">Transferase</keyword>
<dbReference type="GO" id="GO:0047334">
    <property type="term" value="F:diphosphate-fructose-6-phosphate 1-phosphotransferase activity"/>
    <property type="evidence" value="ECO:0007669"/>
    <property type="project" value="UniProtKB-EC"/>
</dbReference>
<keyword evidence="6 8" id="KW-0460">Magnesium</keyword>
<dbReference type="EMBL" id="CP002903">
    <property type="protein sequence ID" value="AEJ60525.1"/>
    <property type="molecule type" value="Genomic_DNA"/>
</dbReference>
<evidence type="ECO:0000256" key="8">
    <source>
        <dbReference type="HAMAP-Rule" id="MF_01978"/>
    </source>
</evidence>
<dbReference type="Gene3D" id="3.40.50.460">
    <property type="entry name" value="Phosphofructokinase domain"/>
    <property type="match status" value="1"/>
</dbReference>
<feature type="domain" description="Phosphofructokinase" evidence="9">
    <location>
        <begin position="6"/>
        <end position="318"/>
    </location>
</feature>
<feature type="binding site" evidence="8">
    <location>
        <position position="106"/>
    </location>
    <ligand>
        <name>Mg(2+)</name>
        <dbReference type="ChEBI" id="CHEBI:18420"/>
        <note>catalytic</note>
    </ligand>
</feature>
<comment type="activity regulation">
    <text evidence="8">Non-allosteric.</text>
</comment>
<dbReference type="Pfam" id="PF00365">
    <property type="entry name" value="PFK"/>
    <property type="match status" value="1"/>
</dbReference>
<keyword evidence="4 8" id="KW-0479">Metal-binding</keyword>
<feature type="binding site" evidence="8">
    <location>
        <begin position="181"/>
        <end position="183"/>
    </location>
    <ligand>
        <name>substrate</name>
    </ligand>
</feature>
<dbReference type="Gene3D" id="3.40.50.450">
    <property type="match status" value="1"/>
</dbReference>
<keyword evidence="8" id="KW-0324">Glycolysis</keyword>
<dbReference type="InterPro" id="IPR022953">
    <property type="entry name" value="ATP_PFK"/>
</dbReference>
<protein>
    <recommendedName>
        <fullName evidence="8">Pyrophosphate--fructose 6-phosphate 1-phosphotransferase</fullName>
        <ecNumber evidence="8">2.7.1.90</ecNumber>
    </recommendedName>
    <alternativeName>
        <fullName evidence="8">6-phosphofructokinase, pyrophosphate dependent</fullName>
    </alternativeName>
    <alternativeName>
        <fullName evidence="8">PPi-dependent phosphofructokinase</fullName>
        <shortName evidence="8">PPi-PFK</shortName>
    </alternativeName>
    <alternativeName>
        <fullName evidence="8">Pyrophosphate-dependent 6-phosphofructose-1-kinase</fullName>
    </alternativeName>
</protein>
<dbReference type="HOGENOM" id="CLU_020655_1_1_12"/>
<comment type="catalytic activity">
    <reaction evidence="7 8">
        <text>beta-D-fructose 6-phosphate + diphosphate = beta-D-fructose 1,6-bisphosphate + phosphate + H(+)</text>
        <dbReference type="Rhea" id="RHEA:13613"/>
        <dbReference type="ChEBI" id="CHEBI:15378"/>
        <dbReference type="ChEBI" id="CHEBI:32966"/>
        <dbReference type="ChEBI" id="CHEBI:33019"/>
        <dbReference type="ChEBI" id="CHEBI:43474"/>
        <dbReference type="ChEBI" id="CHEBI:57634"/>
        <dbReference type="EC" id="2.7.1.90"/>
    </reaction>
</comment>
<feature type="binding site" evidence="8">
    <location>
        <position position="238"/>
    </location>
    <ligand>
        <name>substrate</name>
    </ligand>
</feature>
<evidence type="ECO:0000256" key="7">
    <source>
        <dbReference type="ARBA" id="ARBA00048072"/>
    </source>
</evidence>
<comment type="caution">
    <text evidence="8">Lacks conserved residue(s) required for the propagation of feature annotation.</text>
</comment>
<keyword evidence="11" id="KW-1185">Reference proteome</keyword>
<evidence type="ECO:0000256" key="3">
    <source>
        <dbReference type="ARBA" id="ARBA00022679"/>
    </source>
</evidence>
<accession>G0GD99</accession>
<dbReference type="PIRSF" id="PIRSF036483">
    <property type="entry name" value="PFK_XF0274"/>
    <property type="match status" value="1"/>
</dbReference>
<dbReference type="PANTHER" id="PTHR45770">
    <property type="entry name" value="ATP-DEPENDENT 6-PHOSPHOFRUCTOKINASE 1"/>
    <property type="match status" value="1"/>
</dbReference>
<keyword evidence="5 8" id="KW-0418">Kinase</keyword>
<feature type="site" description="Important for catalytic activity and substrate specificity; stabilizes the transition state when the phosphoryl donor is PPi; prevents ATP from binding by mimicking the alpha-phosphate group of ATP" evidence="8">
    <location>
        <position position="107"/>
    </location>
</feature>
<evidence type="ECO:0000256" key="1">
    <source>
        <dbReference type="ARBA" id="ARBA00001946"/>
    </source>
</evidence>
<evidence type="ECO:0000256" key="6">
    <source>
        <dbReference type="ARBA" id="ARBA00022842"/>
    </source>
</evidence>
<dbReference type="UniPathway" id="UPA00109">
    <property type="reaction ID" value="UER00182"/>
</dbReference>
<feature type="active site" description="Proton acceptor" evidence="8">
    <location>
        <position position="136"/>
    </location>
</feature>
<dbReference type="InterPro" id="IPR035966">
    <property type="entry name" value="PKF_sf"/>
</dbReference>
<organism evidence="10 11">
    <name type="scientific">Winmispira thermophila (strain ATCC 700085 / DSM 6578 / Z-1203)</name>
    <name type="common">Spirochaeta thermophila</name>
    <dbReference type="NCBI Taxonomy" id="869211"/>
    <lineage>
        <taxon>Bacteria</taxon>
        <taxon>Pseudomonadati</taxon>
        <taxon>Spirochaetota</taxon>
        <taxon>Spirochaetia</taxon>
        <taxon>Winmispirales</taxon>
        <taxon>Winmispiraceae</taxon>
        <taxon>Winmispira</taxon>
    </lineage>
</organism>
<sequence length="393" mass="42958">MKGAALVGQSGGPTSVINASLAGIIEGIRERSGGRIYGMRFGIEGFLEGDLLDLSSLPDQEVGLLKATPGSALGSTRRKLTDEDLPRVRELLEKYDIRYLFLIGGNDTMETIHRVEAYCRSTGYELFGVGVPKTVDNDLVGTDHTPGYPSAARYVVLSVLQGGRLAADMQRVDKFAIHQTVGRDTGWLAAASVVAKRRPDEAPHLICVPERPLTLDRFLADVERTIASFGYCYIVVGEGVVWEDGTPVSASQEKDSFSNIEFGAMGGASAALTLHRILKDRLGLRGEFQIPESLAMCASDRVSAIDREEAYACGRRAVAYANEGRSGIMVTIERSSSNPYRFTLGSIPLEEVARKTKPMPDEFLTPEGYFVSEAFEEYIRPLVGDIERFARLF</sequence>
<evidence type="ECO:0000256" key="2">
    <source>
        <dbReference type="ARBA" id="ARBA00003138"/>
    </source>
</evidence>
<comment type="cofactor">
    <cofactor evidence="1 8">
        <name>Mg(2+)</name>
        <dbReference type="ChEBI" id="CHEBI:18420"/>
    </cofactor>
</comment>
<dbReference type="InterPro" id="IPR050929">
    <property type="entry name" value="PFKA"/>
</dbReference>
<evidence type="ECO:0000256" key="4">
    <source>
        <dbReference type="ARBA" id="ARBA00022723"/>
    </source>
</evidence>
<dbReference type="OrthoDB" id="9802503at2"/>
<dbReference type="SUPFAM" id="SSF53784">
    <property type="entry name" value="Phosphofructokinase"/>
    <property type="match status" value="1"/>
</dbReference>
<dbReference type="KEGG" id="stq:Spith_0239"/>
<dbReference type="GO" id="GO:0046872">
    <property type="term" value="F:metal ion binding"/>
    <property type="evidence" value="ECO:0007669"/>
    <property type="project" value="UniProtKB-KW"/>
</dbReference>
<evidence type="ECO:0000313" key="11">
    <source>
        <dbReference type="Proteomes" id="UP000007254"/>
    </source>
</evidence>
<feature type="binding site" evidence="8">
    <location>
        <begin position="134"/>
        <end position="136"/>
    </location>
    <ligand>
        <name>substrate</name>
    </ligand>
</feature>
<comment type="subcellular location">
    <subcellularLocation>
        <location evidence="8">Cytoplasm</location>
    </subcellularLocation>
</comment>
<feature type="binding site" evidence="8">
    <location>
        <position position="12"/>
    </location>
    <ligand>
        <name>diphosphate</name>
        <dbReference type="ChEBI" id="CHEBI:33019"/>
    </ligand>
</feature>
<dbReference type="InterPro" id="IPR000023">
    <property type="entry name" value="Phosphofructokinase_dom"/>
</dbReference>
<name>G0GD99_WINT7</name>